<dbReference type="EMBL" id="JBHTIS010000979">
    <property type="protein sequence ID" value="MFD1047219.1"/>
    <property type="molecule type" value="Genomic_DNA"/>
</dbReference>
<feature type="region of interest" description="Disordered" evidence="1">
    <location>
        <begin position="167"/>
        <end position="233"/>
    </location>
</feature>
<feature type="compositionally biased region" description="Low complexity" evidence="1">
    <location>
        <begin position="175"/>
        <end position="189"/>
    </location>
</feature>
<protein>
    <submittedName>
        <fullName evidence="3">Uncharacterized protein</fullName>
    </submittedName>
</protein>
<gene>
    <name evidence="3" type="ORF">ACFQ1S_17530</name>
</gene>
<feature type="transmembrane region" description="Helical" evidence="2">
    <location>
        <begin position="24"/>
        <end position="43"/>
    </location>
</feature>
<comment type="caution">
    <text evidence="3">The sequence shown here is derived from an EMBL/GenBank/DDBJ whole genome shotgun (WGS) entry which is preliminary data.</text>
</comment>
<feature type="transmembrane region" description="Helical" evidence="2">
    <location>
        <begin position="138"/>
        <end position="156"/>
    </location>
</feature>
<reference evidence="4" key="1">
    <citation type="journal article" date="2019" name="Int. J. Syst. Evol. Microbiol.">
        <title>The Global Catalogue of Microorganisms (GCM) 10K type strain sequencing project: providing services to taxonomists for standard genome sequencing and annotation.</title>
        <authorList>
            <consortium name="The Broad Institute Genomics Platform"/>
            <consortium name="The Broad Institute Genome Sequencing Center for Infectious Disease"/>
            <person name="Wu L."/>
            <person name="Ma J."/>
        </authorList>
    </citation>
    <scope>NUCLEOTIDE SEQUENCE [LARGE SCALE GENOMIC DNA]</scope>
    <source>
        <strain evidence="4">JCM 31486</strain>
    </source>
</reference>
<keyword evidence="2" id="KW-0812">Transmembrane</keyword>
<dbReference type="Proteomes" id="UP001597045">
    <property type="component" value="Unassembled WGS sequence"/>
</dbReference>
<accession>A0ABW3MC97</accession>
<evidence type="ECO:0000313" key="4">
    <source>
        <dbReference type="Proteomes" id="UP001597045"/>
    </source>
</evidence>
<evidence type="ECO:0000313" key="3">
    <source>
        <dbReference type="EMBL" id="MFD1047219.1"/>
    </source>
</evidence>
<proteinExistence type="predicted"/>
<keyword evidence="4" id="KW-1185">Reference proteome</keyword>
<feature type="transmembrane region" description="Helical" evidence="2">
    <location>
        <begin position="90"/>
        <end position="111"/>
    </location>
</feature>
<name>A0ABW3MC97_9PSEU</name>
<organism evidence="3 4">
    <name type="scientific">Kibdelosporangium lantanae</name>
    <dbReference type="NCBI Taxonomy" id="1497396"/>
    <lineage>
        <taxon>Bacteria</taxon>
        <taxon>Bacillati</taxon>
        <taxon>Actinomycetota</taxon>
        <taxon>Actinomycetes</taxon>
        <taxon>Pseudonocardiales</taxon>
        <taxon>Pseudonocardiaceae</taxon>
        <taxon>Kibdelosporangium</taxon>
    </lineage>
</organism>
<evidence type="ECO:0000256" key="2">
    <source>
        <dbReference type="SAM" id="Phobius"/>
    </source>
</evidence>
<keyword evidence="2" id="KW-1133">Transmembrane helix</keyword>
<feature type="compositionally biased region" description="Low complexity" evidence="1">
    <location>
        <begin position="196"/>
        <end position="233"/>
    </location>
</feature>
<sequence>MSYPQQQYPGGGYTPASGGGTNPATAIIAALLALAVAAFQIVFLVKSFGDGLSLGDLPAQVLITYGVTAVGGLLSLLGAMFTFGRKVAGAVLVVIGALVSVAGVFLFPVMFSSAVGGGSIPFGTYLESLFKFGGAEQTVFALTLICGPLAFIFAIIPPTLRHLRGGGADTSYGDPYQQQQPQQQAYPGYNPSPNSGGFPQQDYPGYQQPQQGQGGYPQQPQQGGGYPPQQQGW</sequence>
<evidence type="ECO:0000256" key="1">
    <source>
        <dbReference type="SAM" id="MobiDB-lite"/>
    </source>
</evidence>
<feature type="transmembrane region" description="Helical" evidence="2">
    <location>
        <begin position="63"/>
        <end position="83"/>
    </location>
</feature>
<keyword evidence="2" id="KW-0472">Membrane</keyword>